<dbReference type="Pfam" id="PF00078">
    <property type="entry name" value="RVT_1"/>
    <property type="match status" value="1"/>
</dbReference>
<dbReference type="InterPro" id="IPR050951">
    <property type="entry name" value="Retrovirus_Pol_polyprotein"/>
</dbReference>
<keyword evidence="13" id="KW-0238">DNA-binding</keyword>
<dbReference type="GO" id="GO:0003677">
    <property type="term" value="F:DNA binding"/>
    <property type="evidence" value="ECO:0007669"/>
    <property type="project" value="UniProtKB-KW"/>
</dbReference>
<sequence length="875" mass="100299">MLMTEEEAKAYEDGEEQTEESPEDEDATVSFRAMEEITDCRWREGDDKVLLSHLLLGNTRPPFLSPVRVLKLGGYDCVLGCDWLSTNNPIELGFHQLQEPRTLPPERIIKHHIELVPDAIPKKQHPYRYAYGQKTEIERIVREMLESGIIRTSQSSFASPVLLVKKTDDGWRLCVDYSGHYEFLVMPFGLCNALSTFQALMNQVFEPYLRKFVLVFFDDILIYSKEWGLHMLHLRKVLELLRNTNSMPNRQTLTSLLKKDAFNWNLEAETTFNHLKEVMTRALVLALPNFSKLFIVETDACGKRIGAVLMQEGRPIAYLSKTLAAKNMGLSTYEKKFLALLLAVTKWKHYLQGNHFVIRTDQKSLKHILDQRIDSILQQKWIIKLLGLSYEVQYKKGNENRAANALSRVEHNRGESQTNAITTQIPLWLQDVQDSYEGNTLFQTIVQAKTLYNLVFPDYSYEASILRRKRRMCVGSHGGIREKIIKSMHDSALGGHSGINGTYQRVKPLFYWPTLEGDVNTWVKECEVCQRSKHENIPYLGLLQPLPIPDQAWYCISMDFIEGLPPSEGKDSILVIVDRLTKYSHFLPLKHPYTASSIAKTFFDNIYKLHGFPVSIVTDRDRVFTSRFWKELFSMAGVSLDMSSAYHAQTDGQTERVNQCLENYLRCMCLQKPKKWAQWLTLAEFWFNTNFHKGLKTTPVSGLVWVLEKIGIVAYKLALPPGSKIHPVFHVSLLKKKIGSMYFPSISLPDFEDEVFKVYPSAILARRLIPRNNVGVPQVLIQWSHGSPDQATWEDYKDMAAKFPGFNPWEQGSKKGGRDITSTSRNAILKEKCEIERGDLGRQIKGRIGLGKQLRDFERNAAVSRKSGNEVAIIS</sequence>
<dbReference type="Gene3D" id="3.30.70.270">
    <property type="match status" value="1"/>
</dbReference>
<dbReference type="EMBL" id="JACGWJ010000018">
    <property type="protein sequence ID" value="KAL0350239.1"/>
    <property type="molecule type" value="Genomic_DNA"/>
</dbReference>
<dbReference type="InterPro" id="IPR043128">
    <property type="entry name" value="Rev_trsase/Diguanyl_cyclase"/>
</dbReference>
<evidence type="ECO:0000256" key="9">
    <source>
        <dbReference type="ARBA" id="ARBA00022842"/>
    </source>
</evidence>
<dbReference type="PANTHER" id="PTHR37984:SF5">
    <property type="entry name" value="PROTEIN NYNRIN-LIKE"/>
    <property type="match status" value="1"/>
</dbReference>
<evidence type="ECO:0000256" key="10">
    <source>
        <dbReference type="ARBA" id="ARBA00022908"/>
    </source>
</evidence>
<dbReference type="InterPro" id="IPR056924">
    <property type="entry name" value="SH3_Tf2-1"/>
</dbReference>
<accession>A0AAW2P2M2</accession>
<dbReference type="Pfam" id="PF17917">
    <property type="entry name" value="RT_RNaseH"/>
    <property type="match status" value="1"/>
</dbReference>
<dbReference type="GO" id="GO:0006508">
    <property type="term" value="P:proteolysis"/>
    <property type="evidence" value="ECO:0007669"/>
    <property type="project" value="UniProtKB-KW"/>
</dbReference>
<evidence type="ECO:0000256" key="6">
    <source>
        <dbReference type="ARBA" id="ARBA00022750"/>
    </source>
</evidence>
<keyword evidence="8" id="KW-0378">Hydrolase</keyword>
<evidence type="ECO:0000256" key="12">
    <source>
        <dbReference type="ARBA" id="ARBA00022932"/>
    </source>
</evidence>
<gene>
    <name evidence="17" type="ORF">Sradi_4173100</name>
</gene>
<evidence type="ECO:0000313" key="17">
    <source>
        <dbReference type="EMBL" id="KAL0350239.1"/>
    </source>
</evidence>
<evidence type="ECO:0000256" key="15">
    <source>
        <dbReference type="SAM" id="MobiDB-lite"/>
    </source>
</evidence>
<keyword evidence="2" id="KW-0808">Transferase</keyword>
<dbReference type="InterPro" id="IPR000477">
    <property type="entry name" value="RT_dom"/>
</dbReference>
<comment type="caution">
    <text evidence="17">The sequence shown here is derived from an EMBL/GenBank/DDBJ whole genome shotgun (WGS) entry which is preliminary data.</text>
</comment>
<dbReference type="GO" id="GO:0003887">
    <property type="term" value="F:DNA-directed DNA polymerase activity"/>
    <property type="evidence" value="ECO:0007669"/>
    <property type="project" value="UniProtKB-KW"/>
</dbReference>
<dbReference type="InterPro" id="IPR012337">
    <property type="entry name" value="RNaseH-like_sf"/>
</dbReference>
<feature type="region of interest" description="Disordered" evidence="15">
    <location>
        <begin position="1"/>
        <end position="29"/>
    </location>
</feature>
<evidence type="ECO:0000259" key="16">
    <source>
        <dbReference type="PROSITE" id="PS50994"/>
    </source>
</evidence>
<keyword evidence="12" id="KW-0239">DNA-directed DNA polymerase</keyword>
<dbReference type="GO" id="GO:0015074">
    <property type="term" value="P:DNA integration"/>
    <property type="evidence" value="ECO:0007669"/>
    <property type="project" value="UniProtKB-KW"/>
</dbReference>
<keyword evidence="11" id="KW-0695">RNA-directed DNA polymerase</keyword>
<evidence type="ECO:0000256" key="11">
    <source>
        <dbReference type="ARBA" id="ARBA00022918"/>
    </source>
</evidence>
<dbReference type="InterPro" id="IPR001584">
    <property type="entry name" value="Integrase_cat-core"/>
</dbReference>
<evidence type="ECO:0000256" key="1">
    <source>
        <dbReference type="ARBA" id="ARBA00022670"/>
    </source>
</evidence>
<dbReference type="Gene3D" id="3.10.10.10">
    <property type="entry name" value="HIV Type 1 Reverse Transcriptase, subunit A, domain 1"/>
    <property type="match status" value="2"/>
</dbReference>
<feature type="compositionally biased region" description="Acidic residues" evidence="15">
    <location>
        <begin position="13"/>
        <end position="27"/>
    </location>
</feature>
<dbReference type="SUPFAM" id="SSF54160">
    <property type="entry name" value="Chromo domain-like"/>
    <property type="match status" value="1"/>
</dbReference>
<keyword evidence="10" id="KW-0229">DNA integration</keyword>
<dbReference type="GO" id="GO:0004190">
    <property type="term" value="F:aspartic-type endopeptidase activity"/>
    <property type="evidence" value="ECO:0007669"/>
    <property type="project" value="UniProtKB-KW"/>
</dbReference>
<dbReference type="SUPFAM" id="SSF56672">
    <property type="entry name" value="DNA/RNA polymerases"/>
    <property type="match status" value="1"/>
</dbReference>
<dbReference type="AlphaFoldDB" id="A0AAW2P2M2"/>
<name>A0AAW2P2M2_SESRA</name>
<dbReference type="Pfam" id="PF17921">
    <property type="entry name" value="Integrase_H2C2"/>
    <property type="match status" value="1"/>
</dbReference>
<dbReference type="InterPro" id="IPR043502">
    <property type="entry name" value="DNA/RNA_pol_sf"/>
</dbReference>
<dbReference type="GO" id="GO:0006310">
    <property type="term" value="P:DNA recombination"/>
    <property type="evidence" value="ECO:0007669"/>
    <property type="project" value="UniProtKB-KW"/>
</dbReference>
<keyword evidence="3" id="KW-0548">Nucleotidyltransferase</keyword>
<dbReference type="PROSITE" id="PS50994">
    <property type="entry name" value="INTEGRASE"/>
    <property type="match status" value="1"/>
</dbReference>
<evidence type="ECO:0000256" key="4">
    <source>
        <dbReference type="ARBA" id="ARBA00022722"/>
    </source>
</evidence>
<reference evidence="17" key="1">
    <citation type="submission" date="2020-06" db="EMBL/GenBank/DDBJ databases">
        <authorList>
            <person name="Li T."/>
            <person name="Hu X."/>
            <person name="Zhang T."/>
            <person name="Song X."/>
            <person name="Zhang H."/>
            <person name="Dai N."/>
            <person name="Sheng W."/>
            <person name="Hou X."/>
            <person name="Wei L."/>
        </authorList>
    </citation>
    <scope>NUCLEOTIDE SEQUENCE</scope>
    <source>
        <strain evidence="17">G02</strain>
        <tissue evidence="17">Leaf</tissue>
    </source>
</reference>
<dbReference type="GO" id="GO:0046872">
    <property type="term" value="F:metal ion binding"/>
    <property type="evidence" value="ECO:0007669"/>
    <property type="project" value="UniProtKB-KW"/>
</dbReference>
<evidence type="ECO:0000256" key="7">
    <source>
        <dbReference type="ARBA" id="ARBA00022759"/>
    </source>
</evidence>
<keyword evidence="1" id="KW-0645">Protease</keyword>
<feature type="compositionally biased region" description="Basic and acidic residues" evidence="15">
    <location>
        <begin position="1"/>
        <end position="12"/>
    </location>
</feature>
<evidence type="ECO:0000256" key="13">
    <source>
        <dbReference type="ARBA" id="ARBA00023125"/>
    </source>
</evidence>
<keyword evidence="14" id="KW-0233">DNA recombination</keyword>
<keyword evidence="6" id="KW-0064">Aspartyl protease</keyword>
<dbReference type="InterPro" id="IPR041373">
    <property type="entry name" value="RT_RNaseH"/>
</dbReference>
<dbReference type="Gene3D" id="3.30.420.10">
    <property type="entry name" value="Ribonuclease H-like superfamily/Ribonuclease H"/>
    <property type="match status" value="1"/>
</dbReference>
<protein>
    <submittedName>
        <fullName evidence="17">Retrovirus-related Pol polyprotein from transposon.6</fullName>
    </submittedName>
</protein>
<keyword evidence="9" id="KW-0460">Magnesium</keyword>
<dbReference type="InterPro" id="IPR041588">
    <property type="entry name" value="Integrase_H2C2"/>
</dbReference>
<organism evidence="17">
    <name type="scientific">Sesamum radiatum</name>
    <name type="common">Black benniseed</name>
    <dbReference type="NCBI Taxonomy" id="300843"/>
    <lineage>
        <taxon>Eukaryota</taxon>
        <taxon>Viridiplantae</taxon>
        <taxon>Streptophyta</taxon>
        <taxon>Embryophyta</taxon>
        <taxon>Tracheophyta</taxon>
        <taxon>Spermatophyta</taxon>
        <taxon>Magnoliopsida</taxon>
        <taxon>eudicotyledons</taxon>
        <taxon>Gunneridae</taxon>
        <taxon>Pentapetalae</taxon>
        <taxon>asterids</taxon>
        <taxon>lamiids</taxon>
        <taxon>Lamiales</taxon>
        <taxon>Pedaliaceae</taxon>
        <taxon>Sesamum</taxon>
    </lineage>
</organism>
<dbReference type="FunFam" id="1.10.340.70:FF:000001">
    <property type="entry name" value="Retrovirus-related Pol polyprotein from transposon gypsy-like Protein"/>
    <property type="match status" value="1"/>
</dbReference>
<evidence type="ECO:0000256" key="2">
    <source>
        <dbReference type="ARBA" id="ARBA00022679"/>
    </source>
</evidence>
<dbReference type="CDD" id="cd01647">
    <property type="entry name" value="RT_LTR"/>
    <property type="match status" value="1"/>
</dbReference>
<keyword evidence="7" id="KW-0255">Endonuclease</keyword>
<evidence type="ECO:0000256" key="8">
    <source>
        <dbReference type="ARBA" id="ARBA00022801"/>
    </source>
</evidence>
<feature type="domain" description="Integrase catalytic" evidence="16">
    <location>
        <begin position="543"/>
        <end position="707"/>
    </location>
</feature>
<dbReference type="GO" id="GO:0003964">
    <property type="term" value="F:RNA-directed DNA polymerase activity"/>
    <property type="evidence" value="ECO:0007669"/>
    <property type="project" value="UniProtKB-KW"/>
</dbReference>
<reference evidence="17" key="2">
    <citation type="journal article" date="2024" name="Plant">
        <title>Genomic evolution and insights into agronomic trait innovations of Sesamum species.</title>
        <authorList>
            <person name="Miao H."/>
            <person name="Wang L."/>
            <person name="Qu L."/>
            <person name="Liu H."/>
            <person name="Sun Y."/>
            <person name="Le M."/>
            <person name="Wang Q."/>
            <person name="Wei S."/>
            <person name="Zheng Y."/>
            <person name="Lin W."/>
            <person name="Duan Y."/>
            <person name="Cao H."/>
            <person name="Xiong S."/>
            <person name="Wang X."/>
            <person name="Wei L."/>
            <person name="Li C."/>
            <person name="Ma Q."/>
            <person name="Ju M."/>
            <person name="Zhao R."/>
            <person name="Li G."/>
            <person name="Mu C."/>
            <person name="Tian Q."/>
            <person name="Mei H."/>
            <person name="Zhang T."/>
            <person name="Gao T."/>
            <person name="Zhang H."/>
        </authorList>
    </citation>
    <scope>NUCLEOTIDE SEQUENCE</scope>
    <source>
        <strain evidence="17">G02</strain>
    </source>
</reference>
<dbReference type="CDD" id="cd09274">
    <property type="entry name" value="RNase_HI_RT_Ty3"/>
    <property type="match status" value="1"/>
</dbReference>
<evidence type="ECO:0000256" key="5">
    <source>
        <dbReference type="ARBA" id="ARBA00022723"/>
    </source>
</evidence>
<dbReference type="Gene3D" id="3.10.20.370">
    <property type="match status" value="1"/>
</dbReference>
<keyword evidence="4" id="KW-0540">Nuclease</keyword>
<dbReference type="SUPFAM" id="SSF53098">
    <property type="entry name" value="Ribonuclease H-like"/>
    <property type="match status" value="1"/>
</dbReference>
<keyword evidence="5" id="KW-0479">Metal-binding</keyword>
<dbReference type="PANTHER" id="PTHR37984">
    <property type="entry name" value="PROTEIN CBG26694"/>
    <property type="match status" value="1"/>
</dbReference>
<proteinExistence type="predicted"/>
<evidence type="ECO:0000256" key="14">
    <source>
        <dbReference type="ARBA" id="ARBA00023172"/>
    </source>
</evidence>
<dbReference type="Pfam" id="PF24626">
    <property type="entry name" value="SH3_Tf2-1"/>
    <property type="match status" value="1"/>
</dbReference>
<dbReference type="Gene3D" id="1.10.340.70">
    <property type="match status" value="1"/>
</dbReference>
<dbReference type="InterPro" id="IPR036397">
    <property type="entry name" value="RNaseH_sf"/>
</dbReference>
<evidence type="ECO:0000256" key="3">
    <source>
        <dbReference type="ARBA" id="ARBA00022695"/>
    </source>
</evidence>
<dbReference type="InterPro" id="IPR016197">
    <property type="entry name" value="Chromo-like_dom_sf"/>
</dbReference>